<name>A0A2P2J8B3_RHIMU</name>
<evidence type="ECO:0000313" key="1">
    <source>
        <dbReference type="EMBL" id="MBW89712.1"/>
    </source>
</evidence>
<sequence length="120" mass="13490">MATSRQDTYEGCSIRSNASPNHIIKELCCNLSLSVHPIATNDRCPRNHIFCRHAIKNLSSLCQITTPSIHINQSIVQKLVRPKSTGLYITFYLSANTLSTKISTRGKNPNKCYRIRTDPT</sequence>
<accession>A0A2P2J8B3</accession>
<reference evidence="1" key="1">
    <citation type="submission" date="2018-02" db="EMBL/GenBank/DDBJ databases">
        <title>Rhizophora mucronata_Transcriptome.</title>
        <authorList>
            <person name="Meera S.P."/>
            <person name="Sreeshan A."/>
            <person name="Augustine A."/>
        </authorList>
    </citation>
    <scope>NUCLEOTIDE SEQUENCE</scope>
    <source>
        <tissue evidence="1">Leaf</tissue>
    </source>
</reference>
<protein>
    <submittedName>
        <fullName evidence="1">Uncharacterized protein</fullName>
    </submittedName>
</protein>
<dbReference type="AlphaFoldDB" id="A0A2P2J8B3"/>
<organism evidence="1">
    <name type="scientific">Rhizophora mucronata</name>
    <name type="common">Asiatic mangrove</name>
    <dbReference type="NCBI Taxonomy" id="61149"/>
    <lineage>
        <taxon>Eukaryota</taxon>
        <taxon>Viridiplantae</taxon>
        <taxon>Streptophyta</taxon>
        <taxon>Embryophyta</taxon>
        <taxon>Tracheophyta</taxon>
        <taxon>Spermatophyta</taxon>
        <taxon>Magnoliopsida</taxon>
        <taxon>eudicotyledons</taxon>
        <taxon>Gunneridae</taxon>
        <taxon>Pentapetalae</taxon>
        <taxon>rosids</taxon>
        <taxon>fabids</taxon>
        <taxon>Malpighiales</taxon>
        <taxon>Rhizophoraceae</taxon>
        <taxon>Rhizophora</taxon>
    </lineage>
</organism>
<dbReference type="EMBL" id="GGEC01009229">
    <property type="protein sequence ID" value="MBW89712.1"/>
    <property type="molecule type" value="Transcribed_RNA"/>
</dbReference>
<proteinExistence type="predicted"/>